<evidence type="ECO:0000313" key="2">
    <source>
        <dbReference type="Proteomes" id="UP000029857"/>
    </source>
</evidence>
<name>A0A4U8UE61_9HELI</name>
<dbReference type="SUPFAM" id="SSF52540">
    <property type="entry name" value="P-loop containing nucleoside triphosphate hydrolases"/>
    <property type="match status" value="2"/>
</dbReference>
<dbReference type="InterPro" id="IPR003442">
    <property type="entry name" value="T6A_TsaE"/>
</dbReference>
<proteinExistence type="predicted"/>
<dbReference type="RefSeq" id="WP_034562808.1">
    <property type="nucleotide sequence ID" value="NZ_FZMS01000016.1"/>
</dbReference>
<dbReference type="Gene3D" id="3.40.50.300">
    <property type="entry name" value="P-loop containing nucleotide triphosphate hydrolases"/>
    <property type="match status" value="1"/>
</dbReference>
<comment type="caution">
    <text evidence="1">The sequence shown here is derived from an EMBL/GenBank/DDBJ whole genome shotgun (WGS) entry which is preliminary data.</text>
</comment>
<keyword evidence="1" id="KW-0808">Transferase</keyword>
<organism evidence="1 2">
    <name type="scientific">Helicobacter bilis</name>
    <dbReference type="NCBI Taxonomy" id="37372"/>
    <lineage>
        <taxon>Bacteria</taxon>
        <taxon>Pseudomonadati</taxon>
        <taxon>Campylobacterota</taxon>
        <taxon>Epsilonproteobacteria</taxon>
        <taxon>Campylobacterales</taxon>
        <taxon>Helicobacteraceae</taxon>
        <taxon>Helicobacter</taxon>
    </lineage>
</organism>
<dbReference type="Pfam" id="PF02367">
    <property type="entry name" value="TsaE"/>
    <property type="match status" value="1"/>
</dbReference>
<gene>
    <name evidence="1" type="primary">tsaE</name>
    <name evidence="1" type="ORF">LS79_001685</name>
</gene>
<evidence type="ECO:0000313" key="1">
    <source>
        <dbReference type="EMBL" id="TLE11841.1"/>
    </source>
</evidence>
<protein>
    <submittedName>
        <fullName evidence="1">tRNA (Adenosine(37)-N6)-threonylcarbamoyltransferase complex ATPase subunit type 1 TsaE</fullName>
    </submittedName>
</protein>
<sequence length="145" mass="17001">MQSIFHSTNTKEQLNEIIGFIKLLQKENNYTKKPINIILLKGEVGMGKSHLVHEYCKHKGILSSSPTFAFLHEYNNEIFHYDLYLKNDEYAMMRLYESLANKGLHFIEWGSESLYLQLQNMGFSCILLEILPTDNTNTRDYNFLI</sequence>
<dbReference type="AlphaFoldDB" id="A0A4U8UE61"/>
<dbReference type="EMBL" id="JRPJ02000003">
    <property type="protein sequence ID" value="TLE11841.1"/>
    <property type="molecule type" value="Genomic_DNA"/>
</dbReference>
<dbReference type="InterPro" id="IPR027417">
    <property type="entry name" value="P-loop_NTPase"/>
</dbReference>
<reference evidence="1 2" key="1">
    <citation type="journal article" date="2014" name="Genome Announc.">
        <title>Draft genome sequences of eight enterohepatic helicobacter species isolated from both laboratory and wild rodents.</title>
        <authorList>
            <person name="Sheh A."/>
            <person name="Shen Z."/>
            <person name="Fox J.G."/>
        </authorList>
    </citation>
    <scope>NUCLEOTIDE SEQUENCE [LARGE SCALE GENOMIC DNA]</scope>
    <source>
        <strain evidence="1 2">ATCC 49320</strain>
    </source>
</reference>
<dbReference type="GO" id="GO:0016740">
    <property type="term" value="F:transferase activity"/>
    <property type="evidence" value="ECO:0007669"/>
    <property type="project" value="UniProtKB-KW"/>
</dbReference>
<dbReference type="NCBIfam" id="TIGR00150">
    <property type="entry name" value="T6A_YjeE"/>
    <property type="match status" value="1"/>
</dbReference>
<accession>A0A4U8UE61</accession>
<dbReference type="GO" id="GO:0002949">
    <property type="term" value="P:tRNA threonylcarbamoyladenosine modification"/>
    <property type="evidence" value="ECO:0007669"/>
    <property type="project" value="InterPro"/>
</dbReference>
<dbReference type="Proteomes" id="UP000029857">
    <property type="component" value="Unassembled WGS sequence"/>
</dbReference>